<dbReference type="Proteomes" id="UP000019478">
    <property type="component" value="Unassembled WGS sequence"/>
</dbReference>
<name>W9Y2V5_9EURO</name>
<dbReference type="EMBL" id="AMGY01000003">
    <property type="protein sequence ID" value="EXJ87142.1"/>
    <property type="molecule type" value="Genomic_DNA"/>
</dbReference>
<evidence type="ECO:0000313" key="2">
    <source>
        <dbReference type="EMBL" id="EXJ87142.1"/>
    </source>
</evidence>
<dbReference type="AlphaFoldDB" id="W9Y2V5"/>
<dbReference type="eggNOG" id="KOG3363">
    <property type="taxonomic scope" value="Eukaryota"/>
</dbReference>
<dbReference type="OrthoDB" id="20681at2759"/>
<dbReference type="GO" id="GO:0032981">
    <property type="term" value="P:mitochondrial respiratory chain complex I assembly"/>
    <property type="evidence" value="ECO:0007669"/>
    <property type="project" value="TreeGrafter"/>
</dbReference>
<feature type="region of interest" description="Disordered" evidence="1">
    <location>
        <begin position="173"/>
        <end position="198"/>
    </location>
</feature>
<dbReference type="Gene3D" id="3.40.1230.10">
    <property type="entry name" value="MTH938-like"/>
    <property type="match status" value="1"/>
</dbReference>
<protein>
    <recommendedName>
        <fullName evidence="4">NADH dehydrogenase [ubiquinone] 1 alpha subcomplex assembly factor 3</fullName>
    </recommendedName>
</protein>
<dbReference type="GO" id="GO:0005743">
    <property type="term" value="C:mitochondrial inner membrane"/>
    <property type="evidence" value="ECO:0007669"/>
    <property type="project" value="TreeGrafter"/>
</dbReference>
<dbReference type="PANTHER" id="PTHR21192:SF2">
    <property type="entry name" value="NADH DEHYDROGENASE [UBIQUINONE] 1 ALPHA SUBCOMPLEX ASSEMBLY FACTOR 3"/>
    <property type="match status" value="1"/>
</dbReference>
<organism evidence="2 3">
    <name type="scientific">Capronia epimyces CBS 606.96</name>
    <dbReference type="NCBI Taxonomy" id="1182542"/>
    <lineage>
        <taxon>Eukaryota</taxon>
        <taxon>Fungi</taxon>
        <taxon>Dikarya</taxon>
        <taxon>Ascomycota</taxon>
        <taxon>Pezizomycotina</taxon>
        <taxon>Eurotiomycetes</taxon>
        <taxon>Chaetothyriomycetidae</taxon>
        <taxon>Chaetothyriales</taxon>
        <taxon>Herpotrichiellaceae</taxon>
        <taxon>Capronia</taxon>
    </lineage>
</organism>
<comment type="caution">
    <text evidence="2">The sequence shown here is derived from an EMBL/GenBank/DDBJ whole genome shotgun (WGS) entry which is preliminary data.</text>
</comment>
<dbReference type="GeneID" id="19168221"/>
<dbReference type="STRING" id="1182542.W9Y2V5"/>
<sequence>MRAPSTDLLRVLRLATIPLPPSSVPRPVCLSARRIPQSSSLSPHRTLHASSRVLAASEGSRTTSKGTTATINTTSGTSNRGAARPSFRAHPINPRAPKTHDRGPVSEEDTQTDFAKMDILATAGAATPATAIDACIHDGFYLNNGVQTSGGLGVLLLDGEAFVWAPWNGSSITGTNDTDDKTNTNTNTRGGSDGSTTAGFGKFLDRRGILTLPPSSLGIFELVYPKPDLLIIGTGRKLWMLGRETRQYLSEQLGIKVDIMDTANAAAAYNLLATERGVTEVAGLMIPDGFMGL</sequence>
<keyword evidence="3" id="KW-1185">Reference proteome</keyword>
<feature type="compositionally biased region" description="Low complexity" evidence="1">
    <location>
        <begin position="62"/>
        <end position="79"/>
    </location>
</feature>
<evidence type="ECO:0000313" key="3">
    <source>
        <dbReference type="Proteomes" id="UP000019478"/>
    </source>
</evidence>
<dbReference type="HOGENOM" id="CLU_074390_0_0_1"/>
<accession>W9Y2V5</accession>
<feature type="compositionally biased region" description="Low complexity" evidence="1">
    <location>
        <begin position="183"/>
        <end position="197"/>
    </location>
</feature>
<dbReference type="Pfam" id="PF04430">
    <property type="entry name" value="DUF498"/>
    <property type="match status" value="1"/>
</dbReference>
<gene>
    <name evidence="2" type="ORF">A1O3_04100</name>
</gene>
<dbReference type="PANTHER" id="PTHR21192">
    <property type="entry name" value="NUCLEAR PROTEIN E3-3"/>
    <property type="match status" value="1"/>
</dbReference>
<dbReference type="RefSeq" id="XP_007732421.1">
    <property type="nucleotide sequence ID" value="XM_007734231.1"/>
</dbReference>
<proteinExistence type="predicted"/>
<dbReference type="InterPro" id="IPR007523">
    <property type="entry name" value="NDUFAF3/AAMDC"/>
</dbReference>
<dbReference type="InterPro" id="IPR036748">
    <property type="entry name" value="MTH938-like_sf"/>
</dbReference>
<evidence type="ECO:0008006" key="4">
    <source>
        <dbReference type="Google" id="ProtNLM"/>
    </source>
</evidence>
<reference evidence="2 3" key="1">
    <citation type="submission" date="2013-03" db="EMBL/GenBank/DDBJ databases">
        <title>The Genome Sequence of Capronia epimyces CBS 606.96.</title>
        <authorList>
            <consortium name="The Broad Institute Genomics Platform"/>
            <person name="Cuomo C."/>
            <person name="de Hoog S."/>
            <person name="Gorbushina A."/>
            <person name="Walker B."/>
            <person name="Young S.K."/>
            <person name="Zeng Q."/>
            <person name="Gargeya S."/>
            <person name="Fitzgerald M."/>
            <person name="Haas B."/>
            <person name="Abouelleil A."/>
            <person name="Allen A.W."/>
            <person name="Alvarado L."/>
            <person name="Arachchi H.M."/>
            <person name="Berlin A.M."/>
            <person name="Chapman S.B."/>
            <person name="Gainer-Dewar J."/>
            <person name="Goldberg J."/>
            <person name="Griggs A."/>
            <person name="Gujja S."/>
            <person name="Hansen M."/>
            <person name="Howarth C."/>
            <person name="Imamovic A."/>
            <person name="Ireland A."/>
            <person name="Larimer J."/>
            <person name="McCowan C."/>
            <person name="Murphy C."/>
            <person name="Pearson M."/>
            <person name="Poon T.W."/>
            <person name="Priest M."/>
            <person name="Roberts A."/>
            <person name="Saif S."/>
            <person name="Shea T."/>
            <person name="Sisk P."/>
            <person name="Sykes S."/>
            <person name="Wortman J."/>
            <person name="Nusbaum C."/>
            <person name="Birren B."/>
        </authorList>
    </citation>
    <scope>NUCLEOTIDE SEQUENCE [LARGE SCALE GENOMIC DNA]</scope>
    <source>
        <strain evidence="2 3">CBS 606.96</strain>
    </source>
</reference>
<dbReference type="SUPFAM" id="SSF64076">
    <property type="entry name" value="MTH938-like"/>
    <property type="match status" value="1"/>
</dbReference>
<feature type="region of interest" description="Disordered" evidence="1">
    <location>
        <begin position="36"/>
        <end position="108"/>
    </location>
</feature>
<evidence type="ECO:0000256" key="1">
    <source>
        <dbReference type="SAM" id="MobiDB-lite"/>
    </source>
</evidence>